<dbReference type="PROSITE" id="PS50893">
    <property type="entry name" value="ABC_TRANSPORTER_2"/>
    <property type="match status" value="1"/>
</dbReference>
<evidence type="ECO:0000256" key="6">
    <source>
        <dbReference type="ARBA" id="ARBA00022840"/>
    </source>
</evidence>
<dbReference type="SUPFAM" id="SSF90123">
    <property type="entry name" value="ABC transporter transmembrane region"/>
    <property type="match status" value="1"/>
</dbReference>
<keyword evidence="7" id="KW-1133">Transmembrane helix</keyword>
<dbReference type="InterPro" id="IPR050173">
    <property type="entry name" value="ABC_transporter_C-like"/>
</dbReference>
<dbReference type="PANTHER" id="PTHR24223">
    <property type="entry name" value="ATP-BINDING CASSETTE SUB-FAMILY C"/>
    <property type="match status" value="1"/>
</dbReference>
<dbReference type="Proteomes" id="UP001175228">
    <property type="component" value="Unassembled WGS sequence"/>
</dbReference>
<evidence type="ECO:0000256" key="5">
    <source>
        <dbReference type="ARBA" id="ARBA00022741"/>
    </source>
</evidence>
<dbReference type="SUPFAM" id="SSF52540">
    <property type="entry name" value="P-loop containing nucleoside triphosphate hydrolases"/>
    <property type="match status" value="1"/>
</dbReference>
<comment type="subcellular location">
    <subcellularLocation>
        <location evidence="1">Cell membrane</location>
        <topology evidence="1">Multi-pass membrane protein</topology>
    </subcellularLocation>
</comment>
<keyword evidence="2" id="KW-0813">Transport</keyword>
<evidence type="ECO:0000256" key="4">
    <source>
        <dbReference type="ARBA" id="ARBA00022692"/>
    </source>
</evidence>
<keyword evidence="12" id="KW-1185">Reference proteome</keyword>
<dbReference type="GO" id="GO:0005524">
    <property type="term" value="F:ATP binding"/>
    <property type="evidence" value="ECO:0007669"/>
    <property type="project" value="UniProtKB-KW"/>
</dbReference>
<dbReference type="Gene3D" id="1.20.1560.10">
    <property type="entry name" value="ABC transporter type 1, transmembrane domain"/>
    <property type="match status" value="1"/>
</dbReference>
<dbReference type="PANTHER" id="PTHR24223:SF399">
    <property type="entry name" value="ABC TRANSPORTER ATNG"/>
    <property type="match status" value="1"/>
</dbReference>
<evidence type="ECO:0000256" key="2">
    <source>
        <dbReference type="ARBA" id="ARBA00022448"/>
    </source>
</evidence>
<keyword evidence="4" id="KW-0812">Transmembrane</keyword>
<reference evidence="11" key="1">
    <citation type="submission" date="2023-06" db="EMBL/GenBank/DDBJ databases">
        <authorList>
            <consortium name="Lawrence Berkeley National Laboratory"/>
            <person name="Ahrendt S."/>
            <person name="Sahu N."/>
            <person name="Indic B."/>
            <person name="Wong-Bajracharya J."/>
            <person name="Merenyi Z."/>
            <person name="Ke H.-M."/>
            <person name="Monk M."/>
            <person name="Kocsube S."/>
            <person name="Drula E."/>
            <person name="Lipzen A."/>
            <person name="Balint B."/>
            <person name="Henrissat B."/>
            <person name="Andreopoulos B."/>
            <person name="Martin F.M."/>
            <person name="Harder C.B."/>
            <person name="Rigling D."/>
            <person name="Ford K.L."/>
            <person name="Foster G.D."/>
            <person name="Pangilinan J."/>
            <person name="Papanicolaou A."/>
            <person name="Barry K."/>
            <person name="LaButti K."/>
            <person name="Viragh M."/>
            <person name="Koriabine M."/>
            <person name="Yan M."/>
            <person name="Riley R."/>
            <person name="Champramary S."/>
            <person name="Plett K.L."/>
            <person name="Tsai I.J."/>
            <person name="Slot J."/>
            <person name="Sipos G."/>
            <person name="Plett J."/>
            <person name="Nagy L.G."/>
            <person name="Grigoriev I.V."/>
        </authorList>
    </citation>
    <scope>NUCLEOTIDE SEQUENCE</scope>
    <source>
        <strain evidence="11">HWK02</strain>
    </source>
</reference>
<keyword evidence="8" id="KW-0472">Membrane</keyword>
<evidence type="ECO:0000256" key="9">
    <source>
        <dbReference type="ARBA" id="ARBA00023180"/>
    </source>
</evidence>
<accession>A0AA39PJ48</accession>
<evidence type="ECO:0000313" key="12">
    <source>
        <dbReference type="Proteomes" id="UP001175228"/>
    </source>
</evidence>
<evidence type="ECO:0000256" key="3">
    <source>
        <dbReference type="ARBA" id="ARBA00022475"/>
    </source>
</evidence>
<keyword evidence="5" id="KW-0547">Nucleotide-binding</keyword>
<proteinExistence type="predicted"/>
<dbReference type="InterPro" id="IPR036640">
    <property type="entry name" value="ABC1_TM_sf"/>
</dbReference>
<feature type="domain" description="ABC transporter" evidence="10">
    <location>
        <begin position="106"/>
        <end position="363"/>
    </location>
</feature>
<keyword evidence="9" id="KW-0325">Glycoprotein</keyword>
<dbReference type="InterPro" id="IPR027417">
    <property type="entry name" value="P-loop_NTPase"/>
</dbReference>
<dbReference type="Gene3D" id="3.40.50.300">
    <property type="entry name" value="P-loop containing nucleotide triphosphate hydrolases"/>
    <property type="match status" value="1"/>
</dbReference>
<dbReference type="Pfam" id="PF00005">
    <property type="entry name" value="ABC_tran"/>
    <property type="match status" value="1"/>
</dbReference>
<evidence type="ECO:0000256" key="8">
    <source>
        <dbReference type="ARBA" id="ARBA00023136"/>
    </source>
</evidence>
<evidence type="ECO:0000256" key="7">
    <source>
        <dbReference type="ARBA" id="ARBA00022989"/>
    </source>
</evidence>
<organism evidence="11 12">
    <name type="scientific">Armillaria luteobubalina</name>
    <dbReference type="NCBI Taxonomy" id="153913"/>
    <lineage>
        <taxon>Eukaryota</taxon>
        <taxon>Fungi</taxon>
        <taxon>Dikarya</taxon>
        <taxon>Basidiomycota</taxon>
        <taxon>Agaricomycotina</taxon>
        <taxon>Agaricomycetes</taxon>
        <taxon>Agaricomycetidae</taxon>
        <taxon>Agaricales</taxon>
        <taxon>Marasmiineae</taxon>
        <taxon>Physalacriaceae</taxon>
        <taxon>Armillaria</taxon>
    </lineage>
</organism>
<dbReference type="AlphaFoldDB" id="A0AA39PJ48"/>
<evidence type="ECO:0000259" key="10">
    <source>
        <dbReference type="PROSITE" id="PS50893"/>
    </source>
</evidence>
<keyword evidence="11" id="KW-0378">Hydrolase</keyword>
<dbReference type="GO" id="GO:0042626">
    <property type="term" value="F:ATPase-coupled transmembrane transporter activity"/>
    <property type="evidence" value="ECO:0007669"/>
    <property type="project" value="TreeGrafter"/>
</dbReference>
<dbReference type="InterPro" id="IPR003439">
    <property type="entry name" value="ABC_transporter-like_ATP-bd"/>
</dbReference>
<dbReference type="GO" id="GO:0005886">
    <property type="term" value="C:plasma membrane"/>
    <property type="evidence" value="ECO:0007669"/>
    <property type="project" value="UniProtKB-SubCell"/>
</dbReference>
<protein>
    <submittedName>
        <fullName evidence="11">P-loop containing nucleoside triphosphate hydrolase protein</fullName>
    </submittedName>
</protein>
<keyword evidence="3" id="KW-1003">Cell membrane</keyword>
<comment type="caution">
    <text evidence="11">The sequence shown here is derived from an EMBL/GenBank/DDBJ whole genome shotgun (WGS) entry which is preliminary data.</text>
</comment>
<name>A0AA39PJ48_9AGAR</name>
<keyword evidence="6" id="KW-0067">ATP-binding</keyword>
<dbReference type="GO" id="GO:0016887">
    <property type="term" value="F:ATP hydrolysis activity"/>
    <property type="evidence" value="ECO:0007669"/>
    <property type="project" value="InterPro"/>
</dbReference>
<dbReference type="FunFam" id="3.40.50.300:FF:002145">
    <property type="entry name" value="ABC transporter (MsbA subfamily)"/>
    <property type="match status" value="1"/>
</dbReference>
<gene>
    <name evidence="11" type="ORF">EDD18DRAFT_1361733</name>
</gene>
<evidence type="ECO:0000313" key="11">
    <source>
        <dbReference type="EMBL" id="KAK0484178.1"/>
    </source>
</evidence>
<evidence type="ECO:0000256" key="1">
    <source>
        <dbReference type="ARBA" id="ARBA00004651"/>
    </source>
</evidence>
<dbReference type="EMBL" id="JAUEPU010000057">
    <property type="protein sequence ID" value="KAK0484178.1"/>
    <property type="molecule type" value="Genomic_DNA"/>
</dbReference>
<sequence>MRAFHSEKLFKDMSVYHLDRSQVPMYYRYAGIRFLRTSLNLLTASVAIAIAGRAVGLRDSTSGGYLSVALSQLVSLAQSLINLLLAYTRIENGIVSVERLFELDGLQSESVSDKKSRREPGSKWPFLVPSNFVIEDLDPVLHNINFTVQGGEKRGICGRTGSGKSSTVFALVQGLSVTGLYTGEIFIDGIDLATVPLEVFCLAISTVSQDPFLLYAKIRDNLTLGCSTEVEDEHIWEALELIGMCKLVEDLEGQLDAMVSADGVQFSPGEHQLLCIAKVLLQKRKIVVLEEAFSSMDTSTDQWLLSVLQNSLREATVISVAHRISTIVDYDKVMVLDNGRVVEIRSPKDLLQRPDLFYALYKN</sequence>